<dbReference type="InterPro" id="IPR035901">
    <property type="entry name" value="GIY-YIG_endonuc_sf"/>
</dbReference>
<accession>A0A974D2L0</accession>
<dbReference type="EMBL" id="CM004472">
    <property type="protein sequence ID" value="OCT84429.1"/>
    <property type="molecule type" value="Genomic_DNA"/>
</dbReference>
<sequence>MVNEFALPSLIYYRRGWTIGSQVTKAQTQKEIKLRDIYFGARNCGMYPCLNCKQCRYVIKGKFLEHPGTVYAIVCPCGKIYVGEMVQKVKSHISQYRSTINGGNMTLPLSKDFKEKGHTAEQLKLTILEVVPPLKRGGDSKLKLKPREVWWINKLNTLHPPWTEQGL</sequence>
<name>A0A974D2L0_XENLA</name>
<organism evidence="1 2">
    <name type="scientific">Xenopus laevis</name>
    <name type="common">African clawed frog</name>
    <dbReference type="NCBI Taxonomy" id="8355"/>
    <lineage>
        <taxon>Eukaryota</taxon>
        <taxon>Metazoa</taxon>
        <taxon>Chordata</taxon>
        <taxon>Craniata</taxon>
        <taxon>Vertebrata</taxon>
        <taxon>Euteleostomi</taxon>
        <taxon>Amphibia</taxon>
        <taxon>Batrachia</taxon>
        <taxon>Anura</taxon>
        <taxon>Pipoidea</taxon>
        <taxon>Pipidae</taxon>
        <taxon>Xenopodinae</taxon>
        <taxon>Xenopus</taxon>
        <taxon>Xenopus</taxon>
    </lineage>
</organism>
<proteinExistence type="predicted"/>
<dbReference type="Proteomes" id="UP000694892">
    <property type="component" value="Chromosome 4L"/>
</dbReference>
<evidence type="ECO:0000313" key="1">
    <source>
        <dbReference type="EMBL" id="OCT84429.1"/>
    </source>
</evidence>
<evidence type="ECO:0008006" key="3">
    <source>
        <dbReference type="Google" id="ProtNLM"/>
    </source>
</evidence>
<protein>
    <recommendedName>
        <fullName evidence="3">GIY-YIG domain-containing protein</fullName>
    </recommendedName>
</protein>
<evidence type="ECO:0000313" key="2">
    <source>
        <dbReference type="Proteomes" id="UP000694892"/>
    </source>
</evidence>
<dbReference type="Gene3D" id="3.40.1440.10">
    <property type="entry name" value="GIY-YIG endonuclease"/>
    <property type="match status" value="1"/>
</dbReference>
<reference evidence="2" key="1">
    <citation type="journal article" date="2016" name="Nature">
        <title>Genome evolution in the allotetraploid frog Xenopus laevis.</title>
        <authorList>
            <person name="Session A.M."/>
            <person name="Uno Y."/>
            <person name="Kwon T."/>
            <person name="Chapman J.A."/>
            <person name="Toyoda A."/>
            <person name="Takahashi S."/>
            <person name="Fukui A."/>
            <person name="Hikosaka A."/>
            <person name="Suzuki A."/>
            <person name="Kondo M."/>
            <person name="van Heeringen S.J."/>
            <person name="Quigley I."/>
            <person name="Heinz S."/>
            <person name="Ogino H."/>
            <person name="Ochi H."/>
            <person name="Hellsten U."/>
            <person name="Lyons J.B."/>
            <person name="Simakov O."/>
            <person name="Putnam N."/>
            <person name="Stites J."/>
            <person name="Kuroki Y."/>
            <person name="Tanaka T."/>
            <person name="Michiue T."/>
            <person name="Watanabe M."/>
            <person name="Bogdanovic O."/>
            <person name="Lister R."/>
            <person name="Georgiou G."/>
            <person name="Paranjpe S.S."/>
            <person name="van Kruijsbergen I."/>
            <person name="Shu S."/>
            <person name="Carlson J."/>
            <person name="Kinoshita T."/>
            <person name="Ohta Y."/>
            <person name="Mawaribuchi S."/>
            <person name="Jenkins J."/>
            <person name="Grimwood J."/>
            <person name="Schmutz J."/>
            <person name="Mitros T."/>
            <person name="Mozaffari S.V."/>
            <person name="Suzuki Y."/>
            <person name="Haramoto Y."/>
            <person name="Yamamoto T.S."/>
            <person name="Takagi C."/>
            <person name="Heald R."/>
            <person name="Miller K."/>
            <person name="Haudenschild C."/>
            <person name="Kitzman J."/>
            <person name="Nakayama T."/>
            <person name="Izutsu Y."/>
            <person name="Robert J."/>
            <person name="Fortriede J."/>
            <person name="Burns K."/>
            <person name="Lotay V."/>
            <person name="Karimi K."/>
            <person name="Yasuoka Y."/>
            <person name="Dichmann D.S."/>
            <person name="Flajnik M.F."/>
            <person name="Houston D.W."/>
            <person name="Shendure J."/>
            <person name="DuPasquier L."/>
            <person name="Vize P.D."/>
            <person name="Zorn A.M."/>
            <person name="Ito M."/>
            <person name="Marcotte E.M."/>
            <person name="Wallingford J.B."/>
            <person name="Ito Y."/>
            <person name="Asashima M."/>
            <person name="Ueno N."/>
            <person name="Matsuda Y."/>
            <person name="Veenstra G.J."/>
            <person name="Fujiyama A."/>
            <person name="Harland R.M."/>
            <person name="Taira M."/>
            <person name="Rokhsar D.S."/>
        </authorList>
    </citation>
    <scope>NUCLEOTIDE SEQUENCE [LARGE SCALE GENOMIC DNA]</scope>
    <source>
        <strain evidence="2">J</strain>
    </source>
</reference>
<dbReference type="AlphaFoldDB" id="A0A974D2L0"/>
<gene>
    <name evidence="1" type="ORF">XELAEV_18022582mg</name>
</gene>